<dbReference type="HOGENOM" id="CLU_023330_0_3_1"/>
<dbReference type="OMA" id="MIMSSAI"/>
<evidence type="ECO:0000256" key="2">
    <source>
        <dbReference type="RuleBase" id="RU000411"/>
    </source>
</evidence>
<dbReference type="MEROPS" id="I04.067"/>
<evidence type="ECO:0000256" key="1">
    <source>
        <dbReference type="ARBA" id="ARBA00009500"/>
    </source>
</evidence>
<feature type="domain" description="Serpin" evidence="3">
    <location>
        <begin position="27"/>
        <end position="348"/>
    </location>
</feature>
<sequence>MLHQYEDFKRVFQNHCSPIEADTDFALNLLRQQDLSEPIVLSPLSITMSCASLGMCTEGKTKKQIVKALFPSKNYSISFLPYWIDKYREMIDLYEYSQLSGQVNFATHFHVIHDLKRRHYPIRGFAREFVTNFNEKTETAEIINSKMSEMTRTQITDIVTPDGIEEDADVILASGTQVTGCWKDEFDSKETTAGEFYSSPYSKRSVYYLSKQFTTEIAQDGVLQVVRIKFQDESFSLDVFLPREQFGLKAVLKNLTMDTIQELYKKFKDQLVHVKIPKFRTETKLDLTDSLNTLGVRRVFKSGKAQLGTNRTIREKFERLFHSNSTNKLRCLSQMPHKAVLEVRVSRLIYIS</sequence>
<dbReference type="OrthoDB" id="9518664at2759"/>
<reference evidence="5" key="1">
    <citation type="submission" date="2011-07" db="EMBL/GenBank/DDBJ databases">
        <authorList>
            <consortium name="Caenorhabditis brenneri Sequencing and Analysis Consortium"/>
            <person name="Wilson R.K."/>
        </authorList>
    </citation>
    <scope>NUCLEOTIDE SEQUENCE [LARGE SCALE GENOMIC DNA]</scope>
    <source>
        <strain evidence="5">PB2801</strain>
    </source>
</reference>
<dbReference type="InterPro" id="IPR000215">
    <property type="entry name" value="Serpin_fam"/>
</dbReference>
<dbReference type="InterPro" id="IPR023796">
    <property type="entry name" value="Serpin_dom"/>
</dbReference>
<dbReference type="PANTHER" id="PTHR11461:SF211">
    <property type="entry name" value="GH10112P-RELATED"/>
    <property type="match status" value="1"/>
</dbReference>
<dbReference type="Proteomes" id="UP000008068">
    <property type="component" value="Unassembled WGS sequence"/>
</dbReference>
<organism evidence="5">
    <name type="scientific">Caenorhabditis brenneri</name>
    <name type="common">Nematode worm</name>
    <dbReference type="NCBI Taxonomy" id="135651"/>
    <lineage>
        <taxon>Eukaryota</taxon>
        <taxon>Metazoa</taxon>
        <taxon>Ecdysozoa</taxon>
        <taxon>Nematoda</taxon>
        <taxon>Chromadorea</taxon>
        <taxon>Rhabditida</taxon>
        <taxon>Rhabditina</taxon>
        <taxon>Rhabditomorpha</taxon>
        <taxon>Rhabditoidea</taxon>
        <taxon>Rhabditidae</taxon>
        <taxon>Peloderinae</taxon>
        <taxon>Caenorhabditis</taxon>
    </lineage>
</organism>
<dbReference type="EMBL" id="GL379787">
    <property type="protein sequence ID" value="EGT30866.1"/>
    <property type="molecule type" value="Genomic_DNA"/>
</dbReference>
<proteinExistence type="inferred from homology"/>
<dbReference type="InterPro" id="IPR042178">
    <property type="entry name" value="Serpin_sf_1"/>
</dbReference>
<dbReference type="Pfam" id="PF00079">
    <property type="entry name" value="Serpin"/>
    <property type="match status" value="1"/>
</dbReference>
<dbReference type="STRING" id="135651.G0M9Y4"/>
<dbReference type="InParanoid" id="G0M9Y4"/>
<evidence type="ECO:0000313" key="5">
    <source>
        <dbReference type="Proteomes" id="UP000008068"/>
    </source>
</evidence>
<dbReference type="SMART" id="SM00093">
    <property type="entry name" value="SERPIN"/>
    <property type="match status" value="1"/>
</dbReference>
<dbReference type="GO" id="GO:0004867">
    <property type="term" value="F:serine-type endopeptidase inhibitor activity"/>
    <property type="evidence" value="ECO:0007669"/>
    <property type="project" value="InterPro"/>
</dbReference>
<dbReference type="Gene3D" id="3.30.497.10">
    <property type="entry name" value="Antithrombin, subunit I, domain 2"/>
    <property type="match status" value="1"/>
</dbReference>
<dbReference type="InterPro" id="IPR036186">
    <property type="entry name" value="Serpin_sf"/>
</dbReference>
<gene>
    <name evidence="4" type="ORF">CAEBREN_20534</name>
</gene>
<accession>G0M9Y4</accession>
<dbReference type="SUPFAM" id="SSF56574">
    <property type="entry name" value="Serpins"/>
    <property type="match status" value="1"/>
</dbReference>
<evidence type="ECO:0000259" key="3">
    <source>
        <dbReference type="SMART" id="SM00093"/>
    </source>
</evidence>
<name>G0M9Y4_CAEBE</name>
<dbReference type="PANTHER" id="PTHR11461">
    <property type="entry name" value="SERINE PROTEASE INHIBITOR, SERPIN"/>
    <property type="match status" value="1"/>
</dbReference>
<dbReference type="InterPro" id="IPR042185">
    <property type="entry name" value="Serpin_sf_2"/>
</dbReference>
<protein>
    <recommendedName>
        <fullName evidence="3">Serpin domain-containing protein</fullName>
    </recommendedName>
</protein>
<keyword evidence="5" id="KW-1185">Reference proteome</keyword>
<dbReference type="GO" id="GO:0005615">
    <property type="term" value="C:extracellular space"/>
    <property type="evidence" value="ECO:0007669"/>
    <property type="project" value="InterPro"/>
</dbReference>
<comment type="similarity">
    <text evidence="1 2">Belongs to the serpin family.</text>
</comment>
<evidence type="ECO:0000313" key="4">
    <source>
        <dbReference type="EMBL" id="EGT30866.1"/>
    </source>
</evidence>
<dbReference type="AlphaFoldDB" id="G0M9Y4"/>
<dbReference type="Gene3D" id="2.30.39.10">
    <property type="entry name" value="Alpha-1-antitrypsin, domain 1"/>
    <property type="match status" value="1"/>
</dbReference>
<dbReference type="eggNOG" id="KOG2392">
    <property type="taxonomic scope" value="Eukaryota"/>
</dbReference>